<evidence type="ECO:0000313" key="3">
    <source>
        <dbReference type="Proteomes" id="UP000316079"/>
    </source>
</evidence>
<proteinExistence type="predicted"/>
<feature type="compositionally biased region" description="Basic and acidic residues" evidence="1">
    <location>
        <begin position="212"/>
        <end position="224"/>
    </location>
</feature>
<evidence type="ECO:0000313" key="2">
    <source>
        <dbReference type="EMBL" id="TRY95802.1"/>
    </source>
</evidence>
<dbReference type="Proteomes" id="UP000316079">
    <property type="component" value="Unassembled WGS sequence"/>
</dbReference>
<feature type="compositionally biased region" description="Polar residues" evidence="1">
    <location>
        <begin position="35"/>
        <end position="45"/>
    </location>
</feature>
<feature type="region of interest" description="Disordered" evidence="1">
    <location>
        <begin position="99"/>
        <end position="121"/>
    </location>
</feature>
<comment type="caution">
    <text evidence="2">The sequence shown here is derived from an EMBL/GenBank/DDBJ whole genome shotgun (WGS) entry which is preliminary data.</text>
</comment>
<name>A0A553R0V2_9TELE</name>
<gene>
    <name evidence="2" type="ORF">DNTS_008875</name>
</gene>
<sequence>MMHLSMKSPSTVTKVDHSMFENSNAADQLKPSPRTAVSSGGSQHLKNALNLGKAMGAKMNDLLRRKEPTSLGDIGVTEINKNAEPVWASLAEMNHGTRNSHISLDSFPRLDPPPPTGKKRLPRALKTTQEMMISSDPVVASPESSFISSPDKTSKDEPRHQAIASPEQPSLENPPQPDSLIEEMPSEPSNQPTSEKNPKEDQSQILLSVPDLIHKDNLDPKKLSGSDSRLSSTPCPGKGGCRISLDEGEVMANGSVDFHHTLGLEQEEPHPDLLSFE</sequence>
<dbReference type="EMBL" id="SRMA01025343">
    <property type="protein sequence ID" value="TRY95802.1"/>
    <property type="molecule type" value="Genomic_DNA"/>
</dbReference>
<feature type="compositionally biased region" description="Polar residues" evidence="1">
    <location>
        <begin position="225"/>
        <end position="234"/>
    </location>
</feature>
<feature type="region of interest" description="Disordered" evidence="1">
    <location>
        <begin position="1"/>
        <end position="45"/>
    </location>
</feature>
<protein>
    <recommendedName>
        <fullName evidence="4">Nitric oxide synthase 1 adaptor protein</fullName>
    </recommendedName>
</protein>
<organism evidence="2 3">
    <name type="scientific">Danionella cerebrum</name>
    <dbReference type="NCBI Taxonomy" id="2873325"/>
    <lineage>
        <taxon>Eukaryota</taxon>
        <taxon>Metazoa</taxon>
        <taxon>Chordata</taxon>
        <taxon>Craniata</taxon>
        <taxon>Vertebrata</taxon>
        <taxon>Euteleostomi</taxon>
        <taxon>Actinopterygii</taxon>
        <taxon>Neopterygii</taxon>
        <taxon>Teleostei</taxon>
        <taxon>Ostariophysi</taxon>
        <taxon>Cypriniformes</taxon>
        <taxon>Danionidae</taxon>
        <taxon>Danioninae</taxon>
        <taxon>Danionella</taxon>
    </lineage>
</organism>
<evidence type="ECO:0000256" key="1">
    <source>
        <dbReference type="SAM" id="MobiDB-lite"/>
    </source>
</evidence>
<dbReference type="AlphaFoldDB" id="A0A553R0V2"/>
<accession>A0A553R0V2</accession>
<dbReference type="InterPro" id="IPR027851">
    <property type="entry name" value="DUF4628"/>
</dbReference>
<reference evidence="2 3" key="1">
    <citation type="journal article" date="2019" name="Sci. Data">
        <title>Hybrid genome assembly and annotation of Danionella translucida.</title>
        <authorList>
            <person name="Kadobianskyi M."/>
            <person name="Schulze L."/>
            <person name="Schuelke M."/>
            <person name="Judkewitz B."/>
        </authorList>
    </citation>
    <scope>NUCLEOTIDE SEQUENCE [LARGE SCALE GENOMIC DNA]</scope>
    <source>
        <strain evidence="2 3">Bolton</strain>
    </source>
</reference>
<dbReference type="OrthoDB" id="10030336at2759"/>
<feature type="compositionally biased region" description="Polar residues" evidence="1">
    <location>
        <begin position="142"/>
        <end position="151"/>
    </location>
</feature>
<keyword evidence="3" id="KW-1185">Reference proteome</keyword>
<dbReference type="Pfam" id="PF15429">
    <property type="entry name" value="DUF4628"/>
    <property type="match status" value="1"/>
</dbReference>
<dbReference type="STRING" id="623744.A0A553R0V2"/>
<feature type="region of interest" description="Disordered" evidence="1">
    <location>
        <begin position="133"/>
        <end position="241"/>
    </location>
</feature>
<evidence type="ECO:0008006" key="4">
    <source>
        <dbReference type="Google" id="ProtNLM"/>
    </source>
</evidence>